<dbReference type="EMBL" id="CP031093">
    <property type="protein sequence ID" value="QCF27421.1"/>
    <property type="molecule type" value="Genomic_DNA"/>
</dbReference>
<dbReference type="InterPro" id="IPR029052">
    <property type="entry name" value="Metallo-depent_PP-like"/>
</dbReference>
<organism evidence="2 3">
    <name type="scientific">Hydrocarboniclastica marina</name>
    <dbReference type="NCBI Taxonomy" id="2259620"/>
    <lineage>
        <taxon>Bacteria</taxon>
        <taxon>Pseudomonadati</taxon>
        <taxon>Pseudomonadota</taxon>
        <taxon>Gammaproteobacteria</taxon>
        <taxon>Alteromonadales</taxon>
        <taxon>Alteromonadaceae</taxon>
        <taxon>Hydrocarboniclastica</taxon>
    </lineage>
</organism>
<dbReference type="OrthoDB" id="356681at2"/>
<accession>A0A4P7XJY5</accession>
<dbReference type="KEGG" id="hmi:soil367_16630"/>
<dbReference type="GO" id="GO:0016787">
    <property type="term" value="F:hydrolase activity"/>
    <property type="evidence" value="ECO:0007669"/>
    <property type="project" value="InterPro"/>
</dbReference>
<evidence type="ECO:0000313" key="3">
    <source>
        <dbReference type="Proteomes" id="UP000298049"/>
    </source>
</evidence>
<dbReference type="RefSeq" id="WP_136550131.1">
    <property type="nucleotide sequence ID" value="NZ_CP031093.1"/>
</dbReference>
<dbReference type="SUPFAM" id="SSF56300">
    <property type="entry name" value="Metallo-dependent phosphatases"/>
    <property type="match status" value="1"/>
</dbReference>
<feature type="domain" description="Calcineurin-like phosphoesterase" evidence="1">
    <location>
        <begin position="3"/>
        <end position="226"/>
    </location>
</feature>
<proteinExistence type="predicted"/>
<evidence type="ECO:0000313" key="2">
    <source>
        <dbReference type="EMBL" id="QCF27421.1"/>
    </source>
</evidence>
<name>A0A4P7XJY5_9ALTE</name>
<keyword evidence="3" id="KW-1185">Reference proteome</keyword>
<dbReference type="Pfam" id="PF00149">
    <property type="entry name" value="Metallophos"/>
    <property type="match status" value="1"/>
</dbReference>
<dbReference type="InterPro" id="IPR004843">
    <property type="entry name" value="Calcineurin-like_PHP"/>
</dbReference>
<dbReference type="AlphaFoldDB" id="A0A4P7XJY5"/>
<protein>
    <recommendedName>
        <fullName evidence="1">Calcineurin-like phosphoesterase domain-containing protein</fullName>
    </recommendedName>
</protein>
<dbReference type="PANTHER" id="PTHR37844:SF2">
    <property type="entry name" value="SER_THR PROTEIN PHOSPHATASE SUPERFAMILY (AFU_ORTHOLOGUE AFUA_1G14840)"/>
    <property type="match status" value="1"/>
</dbReference>
<sequence>MLKFAYASDIHLGFFPDTELPALHWHPDARVILLAGDIMDGIRASHIDWVLKACEGRVGLMTLGNHELYRGRRDKAVRVLNDAFRGSHVSLLLNESVVVEGVRIGGTDLWTDYNLHGDQLSARTQAERQMNDFRKIRYKDPAGCYRKLRARDVLQWHSEGLEFISDLLNESQEPVVLMTHHAPSRQSIPAVYRNEPLSPAFASDLDSVFAITRRPPAVAVHGHIHQTQDHVMPCGTRVLANPYGYHGVEQNPQFNPRNLVSVDEHGEVNVLVADNVAPD</sequence>
<dbReference type="Gene3D" id="3.60.21.10">
    <property type="match status" value="1"/>
</dbReference>
<dbReference type="Proteomes" id="UP000298049">
    <property type="component" value="Chromosome"/>
</dbReference>
<gene>
    <name evidence="2" type="ORF">soil367_16630</name>
</gene>
<reference evidence="2 3" key="1">
    <citation type="submission" date="2018-07" db="EMBL/GenBank/DDBJ databases">
        <title>Marsedoiliclastica nanhaica gen. nov. sp. nov., a novel marine hydrocarbonoclastic bacterium isolated from an in-situ enriched hydrocarbon-degrading consortium in deep-sea sediment.</title>
        <authorList>
            <person name="Dong C."/>
            <person name="Ma T."/>
            <person name="Liu R."/>
            <person name="Shao Z."/>
        </authorList>
    </citation>
    <scope>NUCLEOTIDE SEQUENCE [LARGE SCALE GENOMIC DNA]</scope>
    <source>
        <strain evidence="3">soil36-7</strain>
    </source>
</reference>
<dbReference type="PANTHER" id="PTHR37844">
    <property type="entry name" value="SER/THR PROTEIN PHOSPHATASE SUPERFAMILY (AFU_ORTHOLOGUE AFUA_1G14840)"/>
    <property type="match status" value="1"/>
</dbReference>
<evidence type="ECO:0000259" key="1">
    <source>
        <dbReference type="Pfam" id="PF00149"/>
    </source>
</evidence>